<dbReference type="GO" id="GO:0005840">
    <property type="term" value="C:ribosome"/>
    <property type="evidence" value="ECO:0007669"/>
    <property type="project" value="UniProtKB-KW"/>
</dbReference>
<evidence type="ECO:0000256" key="5">
    <source>
        <dbReference type="ARBA" id="ARBA00023274"/>
    </source>
</evidence>
<sequence>MSGGLLGKKLGMTQVYDAERRLYPVTVVEAGPCDVTAVKTLDRDGYEAIQLGYREVQERKLTKAQIGHLRASGSKKLWKSLREFRGSSDKQIGDTVSVDLFENGELVDVQGVSRGKGFQGVMKRHNFGGGPATHGSMFHRAPGSVGASSFPSRVWRGKRLPGHMGAQRVTVRGLKIVEVRPEENLLLIFGAVPGPPGGYVVIQKVRKK</sequence>
<accession>A0ABU3KCF9</accession>
<name>A0ABU3KCF9_9BACT</name>
<evidence type="ECO:0000256" key="3">
    <source>
        <dbReference type="ARBA" id="ARBA00022884"/>
    </source>
</evidence>
<dbReference type="Proteomes" id="UP001250932">
    <property type="component" value="Unassembled WGS sequence"/>
</dbReference>
<evidence type="ECO:0000313" key="10">
    <source>
        <dbReference type="EMBL" id="MDT7043857.1"/>
    </source>
</evidence>
<keyword evidence="5 7" id="KW-0687">Ribonucleoprotein</keyword>
<evidence type="ECO:0000256" key="9">
    <source>
        <dbReference type="RuleBase" id="RU003906"/>
    </source>
</evidence>
<dbReference type="InterPro" id="IPR009000">
    <property type="entry name" value="Transl_B-barrel_sf"/>
</dbReference>
<dbReference type="EMBL" id="JAQOUE010000002">
    <property type="protein sequence ID" value="MDT7043857.1"/>
    <property type="molecule type" value="Genomic_DNA"/>
</dbReference>
<dbReference type="Gene3D" id="2.40.30.10">
    <property type="entry name" value="Translation factors"/>
    <property type="match status" value="1"/>
</dbReference>
<dbReference type="RefSeq" id="WP_313834447.1">
    <property type="nucleotide sequence ID" value="NZ_JAQOUE010000002.1"/>
</dbReference>
<dbReference type="InterPro" id="IPR019927">
    <property type="entry name" value="Ribosomal_uL3_bac/org-type"/>
</dbReference>
<evidence type="ECO:0000256" key="6">
    <source>
        <dbReference type="ARBA" id="ARBA00035243"/>
    </source>
</evidence>
<gene>
    <name evidence="7 10" type="primary">rplC</name>
    <name evidence="10" type="ORF">PPG34_15990</name>
</gene>
<evidence type="ECO:0000256" key="8">
    <source>
        <dbReference type="RuleBase" id="RU003905"/>
    </source>
</evidence>
<dbReference type="InterPro" id="IPR000597">
    <property type="entry name" value="Ribosomal_uL3"/>
</dbReference>
<evidence type="ECO:0000256" key="1">
    <source>
        <dbReference type="ARBA" id="ARBA00006540"/>
    </source>
</evidence>
<dbReference type="InterPro" id="IPR019926">
    <property type="entry name" value="Ribosomal_uL3_CS"/>
</dbReference>
<dbReference type="PANTHER" id="PTHR11229">
    <property type="entry name" value="50S RIBOSOMAL PROTEIN L3"/>
    <property type="match status" value="1"/>
</dbReference>
<evidence type="ECO:0000313" key="11">
    <source>
        <dbReference type="Proteomes" id="UP001250932"/>
    </source>
</evidence>
<keyword evidence="11" id="KW-1185">Reference proteome</keyword>
<dbReference type="PROSITE" id="PS00474">
    <property type="entry name" value="RIBOSOMAL_L3"/>
    <property type="match status" value="1"/>
</dbReference>
<keyword evidence="2 7" id="KW-0699">rRNA-binding</keyword>
<reference evidence="10 11" key="1">
    <citation type="journal article" date="2023" name="ISME J.">
        <title>Cultivation and genomic characterization of novel and ubiquitous marine nitrite-oxidizing bacteria from the Nitrospirales.</title>
        <authorList>
            <person name="Mueller A.J."/>
            <person name="Daebeler A."/>
            <person name="Herbold C.W."/>
            <person name="Kirkegaard R.H."/>
            <person name="Daims H."/>
        </authorList>
    </citation>
    <scope>NUCLEOTIDE SEQUENCE [LARGE SCALE GENOMIC DNA]</scope>
    <source>
        <strain evidence="10 11">EB</strain>
    </source>
</reference>
<keyword evidence="3 7" id="KW-0694">RNA-binding</keyword>
<dbReference type="NCBIfam" id="TIGR03625">
    <property type="entry name" value="L3_bact"/>
    <property type="match status" value="1"/>
</dbReference>
<evidence type="ECO:0000256" key="4">
    <source>
        <dbReference type="ARBA" id="ARBA00022980"/>
    </source>
</evidence>
<evidence type="ECO:0000256" key="7">
    <source>
        <dbReference type="HAMAP-Rule" id="MF_01325"/>
    </source>
</evidence>
<organism evidence="10 11">
    <name type="scientific">Candidatus Nitronereus thalassa</name>
    <dbReference type="NCBI Taxonomy" id="3020898"/>
    <lineage>
        <taxon>Bacteria</taxon>
        <taxon>Pseudomonadati</taxon>
        <taxon>Nitrospirota</taxon>
        <taxon>Nitrospiria</taxon>
        <taxon>Nitrospirales</taxon>
        <taxon>Nitrospiraceae</taxon>
        <taxon>Candidatus Nitronereus</taxon>
    </lineage>
</organism>
<evidence type="ECO:0000256" key="2">
    <source>
        <dbReference type="ARBA" id="ARBA00022730"/>
    </source>
</evidence>
<dbReference type="Gene3D" id="3.30.160.810">
    <property type="match status" value="1"/>
</dbReference>
<comment type="caution">
    <text evidence="10">The sequence shown here is derived from an EMBL/GenBank/DDBJ whole genome shotgun (WGS) entry which is preliminary data.</text>
</comment>
<dbReference type="PANTHER" id="PTHR11229:SF16">
    <property type="entry name" value="LARGE RIBOSOMAL SUBUNIT PROTEIN UL3C"/>
    <property type="match status" value="1"/>
</dbReference>
<comment type="function">
    <text evidence="7 9">One of the primary rRNA binding proteins, it binds directly near the 3'-end of the 23S rRNA, where it nucleates assembly of the 50S subunit.</text>
</comment>
<dbReference type="HAMAP" id="MF_01325_B">
    <property type="entry name" value="Ribosomal_uL3_B"/>
    <property type="match status" value="1"/>
</dbReference>
<comment type="similarity">
    <text evidence="1 7 8">Belongs to the universal ribosomal protein uL3 family.</text>
</comment>
<proteinExistence type="inferred from homology"/>
<protein>
    <recommendedName>
        <fullName evidence="6 7">Large ribosomal subunit protein uL3</fullName>
    </recommendedName>
</protein>
<dbReference type="SUPFAM" id="SSF50447">
    <property type="entry name" value="Translation proteins"/>
    <property type="match status" value="1"/>
</dbReference>
<comment type="subunit">
    <text evidence="7 9">Part of the 50S ribosomal subunit. Forms a cluster with proteins L14 and L19.</text>
</comment>
<dbReference type="Pfam" id="PF00297">
    <property type="entry name" value="Ribosomal_L3"/>
    <property type="match status" value="1"/>
</dbReference>
<keyword evidence="4 7" id="KW-0689">Ribosomal protein</keyword>